<reference evidence="2" key="1">
    <citation type="journal article" date="2023" name="G3 (Bethesda)">
        <title>Genome assembly and association tests identify interacting loci associated with vigor, precocity, and sex in interspecific pistachio rootstocks.</title>
        <authorList>
            <person name="Palmer W."/>
            <person name="Jacygrad E."/>
            <person name="Sagayaradj S."/>
            <person name="Cavanaugh K."/>
            <person name="Han R."/>
            <person name="Bertier L."/>
            <person name="Beede B."/>
            <person name="Kafkas S."/>
            <person name="Golino D."/>
            <person name="Preece J."/>
            <person name="Michelmore R."/>
        </authorList>
    </citation>
    <scope>NUCLEOTIDE SEQUENCE [LARGE SCALE GENOMIC DNA]</scope>
</reference>
<evidence type="ECO:0000313" key="2">
    <source>
        <dbReference type="Proteomes" id="UP001163603"/>
    </source>
</evidence>
<comment type="caution">
    <text evidence="1">The sequence shown here is derived from an EMBL/GenBank/DDBJ whole genome shotgun (WGS) entry which is preliminary data.</text>
</comment>
<dbReference type="Proteomes" id="UP001163603">
    <property type="component" value="Chromosome 7"/>
</dbReference>
<gene>
    <name evidence="1" type="ORF">Pint_24272</name>
</gene>
<organism evidence="1 2">
    <name type="scientific">Pistacia integerrima</name>
    <dbReference type="NCBI Taxonomy" id="434235"/>
    <lineage>
        <taxon>Eukaryota</taxon>
        <taxon>Viridiplantae</taxon>
        <taxon>Streptophyta</taxon>
        <taxon>Embryophyta</taxon>
        <taxon>Tracheophyta</taxon>
        <taxon>Spermatophyta</taxon>
        <taxon>Magnoliopsida</taxon>
        <taxon>eudicotyledons</taxon>
        <taxon>Gunneridae</taxon>
        <taxon>Pentapetalae</taxon>
        <taxon>rosids</taxon>
        <taxon>malvids</taxon>
        <taxon>Sapindales</taxon>
        <taxon>Anacardiaceae</taxon>
        <taxon>Pistacia</taxon>
    </lineage>
</organism>
<sequence>MKRTGIANPREILRTEKRTWGRTPKKVKMPLCMKRRRTNQDLFLVAMDRAGPGWAALPVIIPRNRIHLIQFYESILTFLLFAPSQLHARDYRSKVTIDLLNELCSKTNNPSFCSVVLKLNLESTLPIVAQRTLDLAHDKATTTLSLIGSLIKKTTDPELRKEYVSCYDDYDKAIGEVENGKKALSSNVFYKLGLEANHAIDKANSCRVELKEPAPNALLSAQVEFKNLYVVISRFLMHCAFIA</sequence>
<dbReference type="EMBL" id="CM047742">
    <property type="protein sequence ID" value="KAJ0035724.1"/>
    <property type="molecule type" value="Genomic_DNA"/>
</dbReference>
<name>A0ACC0YID6_9ROSI</name>
<protein>
    <submittedName>
        <fullName evidence="1">Uncharacterized protein</fullName>
    </submittedName>
</protein>
<proteinExistence type="predicted"/>
<evidence type="ECO:0000313" key="1">
    <source>
        <dbReference type="EMBL" id="KAJ0035724.1"/>
    </source>
</evidence>
<keyword evidence="2" id="KW-1185">Reference proteome</keyword>
<accession>A0ACC0YID6</accession>